<dbReference type="GO" id="GO:0005524">
    <property type="term" value="F:ATP binding"/>
    <property type="evidence" value="ECO:0007669"/>
    <property type="project" value="InterPro"/>
</dbReference>
<dbReference type="SUPFAM" id="SSF52540">
    <property type="entry name" value="P-loop containing nucleoside triphosphate hydrolases"/>
    <property type="match status" value="1"/>
</dbReference>
<sequence length="479" mass="52852">MRHRIDYDADGESSSSNWGVVPVEVLRAFPYFANWKYRANKIRGVMTESGKQFVTYFLSTKERLRSDDALELSKFDKSLTPAHERLVSQFGNLCKILLGVVQREQHQQTIDELSHNHHSMKFNGSMMSATMVRGNAMSVSGKPKSAAESVSQQQSPASQQVPRQRTPTRTHVHRSVIWTLAPVPPPNTAAIHSLPASYECARACQEEEPPRICYYFTVEYYIVLGALSTFFPSLVQADRRSVGAIEALQGLVQGGGHLLRGCWRMDKTFCQLKIELIEIAATESVAAFLATRRNASGSVLFVDEINAISVNCVNAQDMERRVVVQLLSSLDGLSRIEGVDEVLVISATNRHALDPALRRIGRFDQEILLGIPDLEAVTSSCSSGHRGLIYPARQRPTATLPRRCGSPVTAMCNTLFQNVKSLPEVRCEFRCNHFKPTGSGRSSTTPSLLTCCQSCGALFGMTTPGRLSNNSSAANRKGN</sequence>
<dbReference type="eggNOG" id="KOG0733">
    <property type="taxonomic scope" value="Eukaryota"/>
</dbReference>
<dbReference type="InterPro" id="IPR027417">
    <property type="entry name" value="P-loop_NTPase"/>
</dbReference>
<evidence type="ECO:0000313" key="4">
    <source>
        <dbReference type="EnsemblMetazoa" id="CPIJ014069-PA"/>
    </source>
</evidence>
<dbReference type="GO" id="GO:0016887">
    <property type="term" value="F:ATP hydrolysis activity"/>
    <property type="evidence" value="ECO:0007669"/>
    <property type="project" value="InterPro"/>
</dbReference>
<dbReference type="AlphaFoldDB" id="B0X3Y0"/>
<feature type="domain" description="ATPase AAA-type core" evidence="2">
    <location>
        <begin position="281"/>
        <end position="369"/>
    </location>
</feature>
<dbReference type="Proteomes" id="UP000002320">
    <property type="component" value="Unassembled WGS sequence"/>
</dbReference>
<feature type="region of interest" description="Disordered" evidence="1">
    <location>
        <begin position="137"/>
        <end position="170"/>
    </location>
</feature>
<reference evidence="3" key="1">
    <citation type="submission" date="2007-03" db="EMBL/GenBank/DDBJ databases">
        <title>Annotation of Culex pipiens quinquefasciatus.</title>
        <authorList>
            <consortium name="The Broad Institute Genome Sequencing Platform"/>
            <person name="Atkinson P.W."/>
            <person name="Hemingway J."/>
            <person name="Christensen B.M."/>
            <person name="Higgs S."/>
            <person name="Kodira C."/>
            <person name="Hannick L."/>
            <person name="Megy K."/>
            <person name="O'Leary S."/>
            <person name="Pearson M."/>
            <person name="Haas B.J."/>
            <person name="Mauceli E."/>
            <person name="Wortman J.R."/>
            <person name="Lee N.H."/>
            <person name="Guigo R."/>
            <person name="Stanke M."/>
            <person name="Alvarado L."/>
            <person name="Amedeo P."/>
            <person name="Antoine C.H."/>
            <person name="Arensburger P."/>
            <person name="Bidwell S.L."/>
            <person name="Crawford M."/>
            <person name="Camaro F."/>
            <person name="Devon K."/>
            <person name="Engels R."/>
            <person name="Hammond M."/>
            <person name="Howarth C."/>
            <person name="Koehrsen M."/>
            <person name="Lawson D."/>
            <person name="Montgomery P."/>
            <person name="Nene V."/>
            <person name="Nusbaum C."/>
            <person name="Puiu D."/>
            <person name="Romero-Severson J."/>
            <person name="Severson D.W."/>
            <person name="Shumway M."/>
            <person name="Sisk P."/>
            <person name="Stolte C."/>
            <person name="Zeng Q."/>
            <person name="Eisenstadt E."/>
            <person name="Fraser-Liggett C."/>
            <person name="Strausberg R."/>
            <person name="Galagan J."/>
            <person name="Birren B."/>
            <person name="Collins F.H."/>
        </authorList>
    </citation>
    <scope>NUCLEOTIDE SEQUENCE [LARGE SCALE GENOMIC DNA]</scope>
    <source>
        <strain evidence="3">JHB</strain>
    </source>
</reference>
<dbReference type="PANTHER" id="PTHR48470">
    <property type="entry name" value="CELL DIVISION CONTROL PROTEIN 48 C ISOFORM 1"/>
    <property type="match status" value="1"/>
</dbReference>
<proteinExistence type="predicted"/>
<feature type="compositionally biased region" description="Low complexity" evidence="1">
    <location>
        <begin position="146"/>
        <end position="165"/>
    </location>
</feature>
<accession>B0X3Y0</accession>
<dbReference type="InParanoid" id="B0X3Y0"/>
<name>B0X3Y0_CULQU</name>
<dbReference type="InterPro" id="IPR055278">
    <property type="entry name" value="CDC48c"/>
</dbReference>
<evidence type="ECO:0000313" key="5">
    <source>
        <dbReference type="Proteomes" id="UP000002320"/>
    </source>
</evidence>
<dbReference type="EnsemblMetazoa" id="CPIJ014069-RA">
    <property type="protein sequence ID" value="CPIJ014069-PA"/>
    <property type="gene ID" value="CPIJ014069"/>
</dbReference>
<dbReference type="KEGG" id="cqu:CpipJ_CPIJ014069"/>
<evidence type="ECO:0000256" key="1">
    <source>
        <dbReference type="SAM" id="MobiDB-lite"/>
    </source>
</evidence>
<dbReference type="HOGENOM" id="CLU_570191_0_0_1"/>
<gene>
    <name evidence="4" type="primary">6047273</name>
    <name evidence="3" type="ORF">CpipJ_CPIJ014069</name>
</gene>
<reference evidence="4" key="2">
    <citation type="submission" date="2021-02" db="UniProtKB">
        <authorList>
            <consortium name="EnsemblMetazoa"/>
        </authorList>
    </citation>
    <scope>IDENTIFICATION</scope>
    <source>
        <strain evidence="4">JHB</strain>
    </source>
</reference>
<evidence type="ECO:0000313" key="3">
    <source>
        <dbReference type="EMBL" id="EDS40057.1"/>
    </source>
</evidence>
<dbReference type="OrthoDB" id="5421at2759"/>
<evidence type="ECO:0000259" key="2">
    <source>
        <dbReference type="Pfam" id="PF00004"/>
    </source>
</evidence>
<dbReference type="Gene3D" id="3.40.50.300">
    <property type="entry name" value="P-loop containing nucleotide triphosphate hydrolases"/>
    <property type="match status" value="1"/>
</dbReference>
<dbReference type="Pfam" id="PF00004">
    <property type="entry name" value="AAA"/>
    <property type="match status" value="1"/>
</dbReference>
<dbReference type="VEuPathDB" id="VectorBase:CPIJ014069"/>
<organism>
    <name type="scientific">Culex quinquefasciatus</name>
    <name type="common">Southern house mosquito</name>
    <name type="synonym">Culex pungens</name>
    <dbReference type="NCBI Taxonomy" id="7176"/>
    <lineage>
        <taxon>Eukaryota</taxon>
        <taxon>Metazoa</taxon>
        <taxon>Ecdysozoa</taxon>
        <taxon>Arthropoda</taxon>
        <taxon>Hexapoda</taxon>
        <taxon>Insecta</taxon>
        <taxon>Pterygota</taxon>
        <taxon>Neoptera</taxon>
        <taxon>Endopterygota</taxon>
        <taxon>Diptera</taxon>
        <taxon>Nematocera</taxon>
        <taxon>Culicoidea</taxon>
        <taxon>Culicidae</taxon>
        <taxon>Culicinae</taxon>
        <taxon>Culicini</taxon>
        <taxon>Culex</taxon>
        <taxon>Culex</taxon>
    </lineage>
</organism>
<dbReference type="PANTHER" id="PTHR48470:SF1">
    <property type="entry name" value="CELL DIVISION CONTROL PROTEIN 48 C ISOFORM 1"/>
    <property type="match status" value="1"/>
</dbReference>
<dbReference type="InterPro" id="IPR003959">
    <property type="entry name" value="ATPase_AAA_core"/>
</dbReference>
<keyword evidence="5" id="KW-1185">Reference proteome</keyword>
<protein>
    <submittedName>
        <fullName evidence="3 4">Peroxisome assembly factor-2</fullName>
    </submittedName>
</protein>
<dbReference type="STRING" id="7176.B0X3Y0"/>
<dbReference type="EMBL" id="DS232325">
    <property type="protein sequence ID" value="EDS40057.1"/>
    <property type="molecule type" value="Genomic_DNA"/>
</dbReference>
<dbReference type="VEuPathDB" id="VectorBase:CQUJHB013095"/>